<protein>
    <recommendedName>
        <fullName evidence="4">DUF5642 domain-containing protein</fullName>
    </recommendedName>
</protein>
<evidence type="ECO:0000256" key="1">
    <source>
        <dbReference type="SAM" id="SignalP"/>
    </source>
</evidence>
<feature type="chain" id="PRO_5039383524" description="DUF5642 domain-containing protein" evidence="1">
    <location>
        <begin position="18"/>
        <end position="253"/>
    </location>
</feature>
<keyword evidence="1" id="KW-0732">Signal</keyword>
<dbReference type="EMBL" id="CP011853">
    <property type="protein sequence ID" value="ALG86544.1"/>
    <property type="molecule type" value="Genomic_DNA"/>
</dbReference>
<keyword evidence="3" id="KW-1185">Reference proteome</keyword>
<evidence type="ECO:0000313" key="2">
    <source>
        <dbReference type="EMBL" id="ALG86544.1"/>
    </source>
</evidence>
<name>A0A0N9NDH8_9ACTN</name>
<reference evidence="2 3" key="2">
    <citation type="journal article" date="2017" name="Int. J. Syst. Evol. Microbiol.">
        <title>Gordonia phthalatica sp. nov., a di-n-butyl phthalate-degrading bacterium isolated from activated sludge.</title>
        <authorList>
            <person name="Jin D."/>
            <person name="Kong X."/>
            <person name="Jia M."/>
            <person name="Yu X."/>
            <person name="Wang X."/>
            <person name="Zhuang X."/>
            <person name="Deng Y."/>
            <person name="Bai Z."/>
        </authorList>
    </citation>
    <scope>NUCLEOTIDE SEQUENCE [LARGE SCALE GENOMIC DNA]</scope>
    <source>
        <strain evidence="2 3">QH-11</strain>
    </source>
</reference>
<gene>
    <name evidence="2" type="ORF">ACH46_02615</name>
</gene>
<evidence type="ECO:0000313" key="3">
    <source>
        <dbReference type="Proteomes" id="UP000063789"/>
    </source>
</evidence>
<dbReference type="KEGG" id="goq:ACH46_02615"/>
<reference evidence="3" key="1">
    <citation type="submission" date="2015-06" db="EMBL/GenBank/DDBJ databases">
        <title>Complete genome sequence and metabolic analysis of phthalate degradation pathway in Gordonia sp. QH-11.</title>
        <authorList>
            <person name="Jin D."/>
            <person name="Kong X."/>
            <person name="Bai Z."/>
        </authorList>
    </citation>
    <scope>NUCLEOTIDE SEQUENCE [LARGE SCALE GENOMIC DNA]</scope>
    <source>
        <strain evidence="3">QH-11</strain>
    </source>
</reference>
<dbReference type="STRING" id="1136941.ACH46_02615"/>
<organism evidence="2 3">
    <name type="scientific">Gordonia phthalatica</name>
    <dbReference type="NCBI Taxonomy" id="1136941"/>
    <lineage>
        <taxon>Bacteria</taxon>
        <taxon>Bacillati</taxon>
        <taxon>Actinomycetota</taxon>
        <taxon>Actinomycetes</taxon>
        <taxon>Mycobacteriales</taxon>
        <taxon>Gordoniaceae</taxon>
        <taxon>Gordonia</taxon>
    </lineage>
</organism>
<evidence type="ECO:0008006" key="4">
    <source>
        <dbReference type="Google" id="ProtNLM"/>
    </source>
</evidence>
<proteinExistence type="predicted"/>
<dbReference type="PATRIC" id="fig|1136941.3.peg.525"/>
<dbReference type="PROSITE" id="PS51257">
    <property type="entry name" value="PROKAR_LIPOPROTEIN"/>
    <property type="match status" value="1"/>
</dbReference>
<dbReference type="Proteomes" id="UP000063789">
    <property type="component" value="Chromosome"/>
</dbReference>
<dbReference type="AlphaFoldDB" id="A0A0N9NDH8"/>
<accession>A0A0N9NDH8</accession>
<sequence>MVSRVAVSRAAAVAVAAAVLGVSSCGGDEPPRLSLPNLLMTADQFPGGFSAVTMDVDQLIVANRATIEQAATVGFEPESCAPTADAKFNPQLSEDNSALLAGESNDGTFSELISTVRRDIDADRRATTGPCRVVTATPSRGTLAGAKIVTTSVELPSVVDAAVEQSFLVRSDSVTTLPGGAVRARSGLVANLLVRTVGGDTVTLQLGLSSGSDEVTEEQRAAVAPGAPLVPAPVSDDEFVQLVRTAVERATQG</sequence>
<feature type="signal peptide" evidence="1">
    <location>
        <begin position="1"/>
        <end position="17"/>
    </location>
</feature>